<accession>A0A2U1LYP0</accession>
<name>A0A2U1LYP0_ARTAN</name>
<feature type="domain" description="Reverse transcriptase zinc-binding" evidence="1">
    <location>
        <begin position="4"/>
        <end position="68"/>
    </location>
</feature>
<proteinExistence type="predicted"/>
<dbReference type="EMBL" id="PKPP01007195">
    <property type="protein sequence ID" value="PWA54084.1"/>
    <property type="molecule type" value="Genomic_DNA"/>
</dbReference>
<evidence type="ECO:0000313" key="2">
    <source>
        <dbReference type="EMBL" id="PWA54084.1"/>
    </source>
</evidence>
<organism evidence="2 3">
    <name type="scientific">Artemisia annua</name>
    <name type="common">Sweet wormwood</name>
    <dbReference type="NCBI Taxonomy" id="35608"/>
    <lineage>
        <taxon>Eukaryota</taxon>
        <taxon>Viridiplantae</taxon>
        <taxon>Streptophyta</taxon>
        <taxon>Embryophyta</taxon>
        <taxon>Tracheophyta</taxon>
        <taxon>Spermatophyta</taxon>
        <taxon>Magnoliopsida</taxon>
        <taxon>eudicotyledons</taxon>
        <taxon>Gunneridae</taxon>
        <taxon>Pentapetalae</taxon>
        <taxon>asterids</taxon>
        <taxon>campanulids</taxon>
        <taxon>Asterales</taxon>
        <taxon>Asteraceae</taxon>
        <taxon>Asteroideae</taxon>
        <taxon>Anthemideae</taxon>
        <taxon>Artemisiinae</taxon>
        <taxon>Artemisia</taxon>
    </lineage>
</organism>
<evidence type="ECO:0000313" key="3">
    <source>
        <dbReference type="Proteomes" id="UP000245207"/>
    </source>
</evidence>
<evidence type="ECO:0000259" key="1">
    <source>
        <dbReference type="Pfam" id="PF13966"/>
    </source>
</evidence>
<dbReference type="Proteomes" id="UP000245207">
    <property type="component" value="Unassembled WGS sequence"/>
</dbReference>
<reference evidence="2 3" key="1">
    <citation type="journal article" date="2018" name="Mol. Plant">
        <title>The genome of Artemisia annua provides insight into the evolution of Asteraceae family and artemisinin biosynthesis.</title>
        <authorList>
            <person name="Shen Q."/>
            <person name="Zhang L."/>
            <person name="Liao Z."/>
            <person name="Wang S."/>
            <person name="Yan T."/>
            <person name="Shi P."/>
            <person name="Liu M."/>
            <person name="Fu X."/>
            <person name="Pan Q."/>
            <person name="Wang Y."/>
            <person name="Lv Z."/>
            <person name="Lu X."/>
            <person name="Zhang F."/>
            <person name="Jiang W."/>
            <person name="Ma Y."/>
            <person name="Chen M."/>
            <person name="Hao X."/>
            <person name="Li L."/>
            <person name="Tang Y."/>
            <person name="Lv G."/>
            <person name="Zhou Y."/>
            <person name="Sun X."/>
            <person name="Brodelius P.E."/>
            <person name="Rose J.K.C."/>
            <person name="Tang K."/>
        </authorList>
    </citation>
    <scope>NUCLEOTIDE SEQUENCE [LARGE SCALE GENOMIC DNA]</scope>
    <source>
        <strain evidence="3">cv. Huhao1</strain>
        <tissue evidence="2">Leaf</tissue>
    </source>
</reference>
<keyword evidence="3" id="KW-1185">Reference proteome</keyword>
<dbReference type="InterPro" id="IPR026960">
    <property type="entry name" value="RVT-Znf"/>
</dbReference>
<protein>
    <recommendedName>
        <fullName evidence="1">Reverse transcriptase zinc-binding domain-containing protein</fullName>
    </recommendedName>
</protein>
<dbReference type="AlphaFoldDB" id="A0A2U1LYP0"/>
<gene>
    <name evidence="2" type="ORF">CTI12_AA438870</name>
</gene>
<sequence>MIHLEWCKSIPKKVCVFIWRLYHGRFPVRTILDDIGIDLHTLLCPSCNDVIETLNHCFVLCPKVQLVWKRVFEWWGLENIDVFSVQDVLNLPGINSFNGINRERWKAVIWSTLYVIWCNRNQMIFRRNGSMIPDVFKEVQLRSFEWISARSKKDEVKQEEWFGGPIDRV</sequence>
<comment type="caution">
    <text evidence="2">The sequence shown here is derived from an EMBL/GenBank/DDBJ whole genome shotgun (WGS) entry which is preliminary data.</text>
</comment>
<dbReference type="Pfam" id="PF13966">
    <property type="entry name" value="zf-RVT"/>
    <property type="match status" value="1"/>
</dbReference>
<dbReference type="OrthoDB" id="696485at2759"/>